<protein>
    <submittedName>
        <fullName evidence="9">MFS transporter</fullName>
    </submittedName>
</protein>
<evidence type="ECO:0000256" key="5">
    <source>
        <dbReference type="ARBA" id="ARBA00022989"/>
    </source>
</evidence>
<comment type="subcellular location">
    <subcellularLocation>
        <location evidence="1">Cell membrane</location>
        <topology evidence="1">Multi-pass membrane protein</topology>
    </subcellularLocation>
</comment>
<evidence type="ECO:0000256" key="4">
    <source>
        <dbReference type="ARBA" id="ARBA00022692"/>
    </source>
</evidence>
<dbReference type="RefSeq" id="WP_051802374.1">
    <property type="nucleotide sequence ID" value="NZ_AP023354.1"/>
</dbReference>
<keyword evidence="4 7" id="KW-0812">Transmembrane</keyword>
<evidence type="ECO:0000256" key="7">
    <source>
        <dbReference type="SAM" id="Phobius"/>
    </source>
</evidence>
<dbReference type="InterPro" id="IPR036259">
    <property type="entry name" value="MFS_trans_sf"/>
</dbReference>
<feature type="transmembrane region" description="Helical" evidence="7">
    <location>
        <begin position="152"/>
        <end position="173"/>
    </location>
</feature>
<dbReference type="InterPro" id="IPR004638">
    <property type="entry name" value="EmrB-like"/>
</dbReference>
<feature type="transmembrane region" description="Helical" evidence="7">
    <location>
        <begin position="117"/>
        <end position="140"/>
    </location>
</feature>
<dbReference type="NCBIfam" id="TIGR00711">
    <property type="entry name" value="efflux_EmrB"/>
    <property type="match status" value="1"/>
</dbReference>
<feature type="transmembrane region" description="Helical" evidence="7">
    <location>
        <begin position="452"/>
        <end position="470"/>
    </location>
</feature>
<dbReference type="GO" id="GO:0005886">
    <property type="term" value="C:plasma membrane"/>
    <property type="evidence" value="ECO:0007669"/>
    <property type="project" value="UniProtKB-SubCell"/>
</dbReference>
<evidence type="ECO:0000313" key="9">
    <source>
        <dbReference type="EMBL" id="BCJ26393.1"/>
    </source>
</evidence>
<name>A0A810KT44_9ACTN</name>
<organism evidence="9 10">
    <name type="scientific">Actinocatenispora sera</name>
    <dbReference type="NCBI Taxonomy" id="390989"/>
    <lineage>
        <taxon>Bacteria</taxon>
        <taxon>Bacillati</taxon>
        <taxon>Actinomycetota</taxon>
        <taxon>Actinomycetes</taxon>
        <taxon>Micromonosporales</taxon>
        <taxon>Micromonosporaceae</taxon>
        <taxon>Actinocatenispora</taxon>
    </lineage>
</organism>
<dbReference type="PROSITE" id="PS50850">
    <property type="entry name" value="MFS"/>
    <property type="match status" value="1"/>
</dbReference>
<dbReference type="AlphaFoldDB" id="A0A810KT44"/>
<dbReference type="OrthoDB" id="7375466at2"/>
<dbReference type="PANTHER" id="PTHR42718:SF49">
    <property type="entry name" value="EXPORT PROTEIN"/>
    <property type="match status" value="1"/>
</dbReference>
<feature type="transmembrane region" description="Helical" evidence="7">
    <location>
        <begin position="179"/>
        <end position="201"/>
    </location>
</feature>
<feature type="transmembrane region" description="Helical" evidence="7">
    <location>
        <begin position="25"/>
        <end position="49"/>
    </location>
</feature>
<dbReference type="PANTHER" id="PTHR42718">
    <property type="entry name" value="MAJOR FACILITATOR SUPERFAMILY MULTIDRUG TRANSPORTER MFSC"/>
    <property type="match status" value="1"/>
</dbReference>
<feature type="transmembrane region" description="Helical" evidence="7">
    <location>
        <begin position="213"/>
        <end position="233"/>
    </location>
</feature>
<dbReference type="EMBL" id="AP023354">
    <property type="protein sequence ID" value="BCJ26393.1"/>
    <property type="molecule type" value="Genomic_DNA"/>
</dbReference>
<dbReference type="Gene3D" id="1.20.1250.20">
    <property type="entry name" value="MFS general substrate transporter like domains"/>
    <property type="match status" value="1"/>
</dbReference>
<proteinExistence type="predicted"/>
<dbReference type="InterPro" id="IPR011701">
    <property type="entry name" value="MFS"/>
</dbReference>
<gene>
    <name evidence="9" type="ORF">Asera_05010</name>
</gene>
<keyword evidence="10" id="KW-1185">Reference proteome</keyword>
<keyword evidence="6 7" id="KW-0472">Membrane</keyword>
<dbReference type="InterPro" id="IPR020846">
    <property type="entry name" value="MFS_dom"/>
</dbReference>
<accession>A0A810KT44</accession>
<evidence type="ECO:0000256" key="3">
    <source>
        <dbReference type="ARBA" id="ARBA00022475"/>
    </source>
</evidence>
<evidence type="ECO:0000313" key="10">
    <source>
        <dbReference type="Proteomes" id="UP000680750"/>
    </source>
</evidence>
<dbReference type="Proteomes" id="UP000680750">
    <property type="component" value="Chromosome"/>
</dbReference>
<keyword evidence="2" id="KW-0813">Transport</keyword>
<evidence type="ECO:0000256" key="6">
    <source>
        <dbReference type="ARBA" id="ARBA00023136"/>
    </source>
</evidence>
<evidence type="ECO:0000259" key="8">
    <source>
        <dbReference type="PROSITE" id="PS50850"/>
    </source>
</evidence>
<feature type="transmembrane region" description="Helical" evidence="7">
    <location>
        <begin position="418"/>
        <end position="440"/>
    </location>
</feature>
<feature type="transmembrane region" description="Helical" evidence="7">
    <location>
        <begin position="239"/>
        <end position="262"/>
    </location>
</feature>
<feature type="transmembrane region" description="Helical" evidence="7">
    <location>
        <begin position="347"/>
        <end position="367"/>
    </location>
</feature>
<dbReference type="SUPFAM" id="SSF103473">
    <property type="entry name" value="MFS general substrate transporter"/>
    <property type="match status" value="1"/>
</dbReference>
<feature type="transmembrane region" description="Helical" evidence="7">
    <location>
        <begin position="283"/>
        <end position="306"/>
    </location>
</feature>
<feature type="domain" description="Major facilitator superfamily (MFS) profile" evidence="8">
    <location>
        <begin position="27"/>
        <end position="475"/>
    </location>
</feature>
<feature type="transmembrane region" description="Helical" evidence="7">
    <location>
        <begin position="373"/>
        <end position="397"/>
    </location>
</feature>
<keyword evidence="5 7" id="KW-1133">Transmembrane helix</keyword>
<dbReference type="Gene3D" id="1.20.1720.10">
    <property type="entry name" value="Multidrug resistance protein D"/>
    <property type="match status" value="1"/>
</dbReference>
<dbReference type="PRINTS" id="PR01036">
    <property type="entry name" value="TCRTETB"/>
</dbReference>
<dbReference type="Pfam" id="PF07690">
    <property type="entry name" value="MFS_1"/>
    <property type="match status" value="1"/>
</dbReference>
<evidence type="ECO:0000256" key="2">
    <source>
        <dbReference type="ARBA" id="ARBA00022448"/>
    </source>
</evidence>
<keyword evidence="3" id="KW-1003">Cell membrane</keyword>
<evidence type="ECO:0000256" key="1">
    <source>
        <dbReference type="ARBA" id="ARBA00004651"/>
    </source>
</evidence>
<dbReference type="CDD" id="cd17321">
    <property type="entry name" value="MFS_MMR_MDR_like"/>
    <property type="match status" value="1"/>
</dbReference>
<feature type="transmembrane region" description="Helical" evidence="7">
    <location>
        <begin position="318"/>
        <end position="335"/>
    </location>
</feature>
<reference evidence="9" key="1">
    <citation type="submission" date="2020-08" db="EMBL/GenBank/DDBJ databases">
        <title>Whole genome shotgun sequence of Actinocatenispora sera NBRC 101916.</title>
        <authorList>
            <person name="Komaki H."/>
            <person name="Tamura T."/>
        </authorList>
    </citation>
    <scope>NUCLEOTIDE SEQUENCE</scope>
    <source>
        <strain evidence="9">NBRC 101916</strain>
    </source>
</reference>
<dbReference type="GO" id="GO:0022857">
    <property type="term" value="F:transmembrane transporter activity"/>
    <property type="evidence" value="ECO:0007669"/>
    <property type="project" value="InterPro"/>
</dbReference>
<feature type="transmembrane region" description="Helical" evidence="7">
    <location>
        <begin position="93"/>
        <end position="111"/>
    </location>
</feature>
<sequence length="476" mass="48397">MSTEADRTAGAAAPPEPNAGPLAGWWPVVAVALAVFMLLLQATVVSVALPAIHRDLGGDQTTLQWVVDGYALTLAALQLIGGSAGDRFGHRTVFVTGVTLFAVASLASGLAPTTGALVGAVAVQGAGGALMFATTLALIARYYPGPSRGTAFAIRGTVAGVAAAAGPLLGGAITTGLGWRWIFFLNLPIAAITVVLAAVTLRHEARPDRGQRLDLGGAAALSAALVLLVLALLRGNDAGWGSVQVLLLFAGAVVGLVAFVLVEHRHPAPLLDLALFRRRRFTGAQVAALAAQGSLFPLYVYLSLWFQGPLGYSALQTGLRFLLITAPILLVGTLVGTLMDRFGVARLVAAGLVVLGAGLLLLCRLGPTTGWTALVPGFLVVGVGVGLTLPPLGALAVSVVEPSRVGMASGVNNTFQQIGFSTGIAGYGAVFAHQLGAAHGGPDGYVTGLDRVFLIAGTVALLGALLTALLSRGTRR</sequence>
<dbReference type="KEGG" id="aser:Asera_05010"/>